<comment type="similarity">
    <text evidence="1">Belongs to the glycosyl hydrolase 1 family.</text>
</comment>
<dbReference type="PRINTS" id="PR00131">
    <property type="entry name" value="GLHYDRLASE1"/>
</dbReference>
<keyword evidence="3" id="KW-0378">Hydrolase</keyword>
<evidence type="ECO:0000313" key="5">
    <source>
        <dbReference type="EMBL" id="KAC9871538.1"/>
    </source>
</evidence>
<dbReference type="Gene3D" id="3.20.20.80">
    <property type="entry name" value="Glycosidases"/>
    <property type="match status" value="2"/>
</dbReference>
<evidence type="ECO:0000313" key="6">
    <source>
        <dbReference type="Proteomes" id="UP000326396"/>
    </source>
</evidence>
<dbReference type="GO" id="GO:0005975">
    <property type="term" value="P:carbohydrate metabolic process"/>
    <property type="evidence" value="ECO:0007669"/>
    <property type="project" value="InterPro"/>
</dbReference>
<comment type="caution">
    <text evidence="5">The sequence shown here is derived from an EMBL/GenBank/DDBJ whole genome shotgun (WGS) entry which is preliminary data.</text>
</comment>
<sequence length="1038" mass="118510">MVIGNNDNARFVAYGVVDEYKRDDFPADFVFGSGTSAYQVEGAALEDGRTFSIWDTFSHSGHYNGANGDVACDGYHKYKEDILLIADTGLEAFRFSISWSRLIPNGRGPVNLKGLQYYNDFIDRLISHGIQPHITLHHNDLPQILEDEYGGWISRKAVRDYIAYADVCFREFGDRVLHWTTFNEANVFAYVGYDLGFMPPGRCSYPFGINCTKGDSTSEPYIVAHHLLLAHASTVRLYQKKYKAMQHGFVGINIFAYWYEPNTNTIEDVTATERAHEFYVGWFLNPLVNGDYPEIMKKNAGNRIPNFTKLESKRIKGSFDFFGINHYSTIYIKDNPSTLEMEIRDFIADVAVTAIFNGTEIPPTQYDVTPMGLQKLLNYLKEKYGNPPIYIHENGQVQPRNGTLIDTPRVDYLHAYIGALLDALRNGSNTMGYFVWSFLDLFELLGGYKIGYGLYYVDLNDKELTRYPKLSAHWYADFLKGKNMSRIFQNMRNSIHLLFVYLLMVIGNNDNEQFVAYGVVDEFKRDDFPADFVFGSGTSAYQVEGAALEDGRTFSIWDTFSHSGHYNGANGDVACDGYHKYKEDILLIADTGLEAFRFSISWSRLIPNGRGPVNLKGLQYYNDFIDRLISHGIQPHITLHHSDLPQILEDEYGGWISRKAVRDYIAYADVCFREFGDRVLHWTTFNEANVFAYVGYDWGLMPPGRCSYPFGINCTKGDSTSEPYIVAHHLLLAHASTVRLYRKKYEAMQHGFVGINIFAYWYEPYTNTIEDVTATERAHEFYVGWFLNPLVNGDYPEIMKKNAGNRIPNFTKLESKRIKGSFDFFGINHYSTLYIKDNPSTLEMEIRDFIADVAATAICESFDVTPMGLQKLLNYLKEKYGNPPIYIHENGQVQPRNGTLIDTPRVDYLHAYIGALLDALRNGSNTMGYFVWSFLDLFELLGGYKIGYGLYYVDLNDKELTRYPKLSAHCHGSGHSLSMVWVIVHVMGQVMIWVMGQVMIRVMGQVKGRLMVLVMDRGHGFGHGSDHSSKRRNEKKHT</sequence>
<dbReference type="GO" id="GO:0008422">
    <property type="term" value="F:beta-glucosidase activity"/>
    <property type="evidence" value="ECO:0007669"/>
    <property type="project" value="TreeGrafter"/>
</dbReference>
<dbReference type="PANTHER" id="PTHR10353">
    <property type="entry name" value="GLYCOSYL HYDROLASE"/>
    <property type="match status" value="1"/>
</dbReference>
<organism evidence="5 6">
    <name type="scientific">Mikania micrantha</name>
    <name type="common">bitter vine</name>
    <dbReference type="NCBI Taxonomy" id="192012"/>
    <lineage>
        <taxon>Eukaryota</taxon>
        <taxon>Viridiplantae</taxon>
        <taxon>Streptophyta</taxon>
        <taxon>Embryophyta</taxon>
        <taxon>Tracheophyta</taxon>
        <taxon>Spermatophyta</taxon>
        <taxon>Magnoliopsida</taxon>
        <taxon>eudicotyledons</taxon>
        <taxon>Gunneridae</taxon>
        <taxon>Pentapetalae</taxon>
        <taxon>asterids</taxon>
        <taxon>campanulids</taxon>
        <taxon>Asterales</taxon>
        <taxon>Asteraceae</taxon>
        <taxon>Asteroideae</taxon>
        <taxon>Heliantheae alliance</taxon>
        <taxon>Eupatorieae</taxon>
        <taxon>Mikania</taxon>
    </lineage>
</organism>
<gene>
    <name evidence="5" type="ORF">E3N88_45162</name>
</gene>
<dbReference type="PANTHER" id="PTHR10353:SF29">
    <property type="entry name" value="BETA-GLUCOSIDASE 11"/>
    <property type="match status" value="1"/>
</dbReference>
<dbReference type="Pfam" id="PF00232">
    <property type="entry name" value="Glyco_hydro_1"/>
    <property type="match status" value="2"/>
</dbReference>
<reference evidence="5 6" key="1">
    <citation type="submission" date="2019-05" db="EMBL/GenBank/DDBJ databases">
        <title>Mikania micrantha, genome provides insights into the molecular mechanism of rapid growth.</title>
        <authorList>
            <person name="Liu B."/>
        </authorList>
    </citation>
    <scope>NUCLEOTIDE SEQUENCE [LARGE SCALE GENOMIC DNA]</scope>
    <source>
        <strain evidence="5">NLD-2019</strain>
        <tissue evidence="5">Leaf</tissue>
    </source>
</reference>
<evidence type="ECO:0008006" key="7">
    <source>
        <dbReference type="Google" id="ProtNLM"/>
    </source>
</evidence>
<proteinExistence type="inferred from homology"/>
<dbReference type="FunFam" id="3.20.20.80:FF:000069">
    <property type="entry name" value="Beta-glucosidase 1"/>
    <property type="match status" value="2"/>
</dbReference>
<keyword evidence="2" id="KW-0732">Signal</keyword>
<evidence type="ECO:0000256" key="3">
    <source>
        <dbReference type="ARBA" id="ARBA00022801"/>
    </source>
</evidence>
<dbReference type="AlphaFoldDB" id="A0A5N6LAJ8"/>
<protein>
    <recommendedName>
        <fullName evidence="7">Beta-glucosidase</fullName>
    </recommendedName>
</protein>
<name>A0A5N6LAJ8_9ASTR</name>
<dbReference type="PROSITE" id="PS00653">
    <property type="entry name" value="GLYCOSYL_HYDROL_F1_2"/>
    <property type="match status" value="2"/>
</dbReference>
<evidence type="ECO:0000256" key="4">
    <source>
        <dbReference type="ARBA" id="ARBA00023180"/>
    </source>
</evidence>
<dbReference type="EMBL" id="SZYD01002157">
    <property type="protein sequence ID" value="KAC9871538.1"/>
    <property type="molecule type" value="Genomic_DNA"/>
</dbReference>
<dbReference type="InterPro" id="IPR033132">
    <property type="entry name" value="GH_1_N_CS"/>
</dbReference>
<keyword evidence="4" id="KW-0325">Glycoprotein</keyword>
<evidence type="ECO:0000256" key="2">
    <source>
        <dbReference type="ARBA" id="ARBA00022729"/>
    </source>
</evidence>
<dbReference type="InterPro" id="IPR001360">
    <property type="entry name" value="Glyco_hydro_1"/>
</dbReference>
<dbReference type="SUPFAM" id="SSF51445">
    <property type="entry name" value="(Trans)glycosidases"/>
    <property type="match status" value="2"/>
</dbReference>
<dbReference type="OrthoDB" id="65569at2759"/>
<keyword evidence="6" id="KW-1185">Reference proteome</keyword>
<evidence type="ECO:0000256" key="1">
    <source>
        <dbReference type="ARBA" id="ARBA00010838"/>
    </source>
</evidence>
<dbReference type="InterPro" id="IPR017853">
    <property type="entry name" value="GH"/>
</dbReference>
<dbReference type="Proteomes" id="UP000326396">
    <property type="component" value="Unassembled WGS sequence"/>
</dbReference>
<accession>A0A5N6LAJ8</accession>